<dbReference type="EMBL" id="BMNY01000002">
    <property type="protein sequence ID" value="GGM76046.1"/>
    <property type="molecule type" value="Genomic_DNA"/>
</dbReference>
<name>A0AA37BRU1_9ARCH</name>
<sequence length="300" mass="33137">MEFRGVFPILLTPFSRDGSLDLESLRRMVRYYMRASVDGLTILGEVSESEALTQEERESIIRTVMEETSGSVPVVCGITMPSDRQVLMEAERAARLGVDAFLLGPHRGQVPMSTILGRYRSVSKKYALPTVVLDNPALGFARIGVDTLRAIVSEAENVVCVKVEEQPSPPKVRAIRAALGTSISILGALHGRNLLWELAEGADGVMTSAPIPEHLVSIYRLFREGKVEEATDLFAKTLPLANFYPERTVAVKKAILKELGVISEPLTRDPFPPLDEGSMVHLRRLLQWTLENTKAGMLLR</sequence>
<proteinExistence type="predicted"/>
<protein>
    <submittedName>
        <fullName evidence="3">Dihydrodipicolinate synthase family protein</fullName>
    </submittedName>
</protein>
<dbReference type="InterPro" id="IPR002220">
    <property type="entry name" value="DapA-like"/>
</dbReference>
<dbReference type="SMART" id="SM01130">
    <property type="entry name" value="DHDPS"/>
    <property type="match status" value="1"/>
</dbReference>
<dbReference type="Gene3D" id="3.20.20.70">
    <property type="entry name" value="Aldolase class I"/>
    <property type="match status" value="1"/>
</dbReference>
<dbReference type="Proteomes" id="UP000632195">
    <property type="component" value="Unassembled WGS sequence"/>
</dbReference>
<organism evidence="3 4">
    <name type="scientific">Thermogymnomonas acidicola</name>
    <dbReference type="NCBI Taxonomy" id="399579"/>
    <lineage>
        <taxon>Archaea</taxon>
        <taxon>Methanobacteriati</taxon>
        <taxon>Thermoplasmatota</taxon>
        <taxon>Thermoplasmata</taxon>
        <taxon>Thermoplasmatales</taxon>
        <taxon>Thermogymnomonas</taxon>
    </lineage>
</organism>
<dbReference type="GO" id="GO:0008675">
    <property type="term" value="F:2-dehydro-3-deoxy-phosphogluconate aldolase activity"/>
    <property type="evidence" value="ECO:0007669"/>
    <property type="project" value="UniProtKB-ARBA"/>
</dbReference>
<gene>
    <name evidence="3" type="ORF">GCM10007108_12540</name>
</gene>
<dbReference type="AlphaFoldDB" id="A0AA37BRU1"/>
<keyword evidence="1" id="KW-0456">Lyase</keyword>
<reference evidence="3" key="2">
    <citation type="submission" date="2022-09" db="EMBL/GenBank/DDBJ databases">
        <authorList>
            <person name="Sun Q."/>
            <person name="Ohkuma M."/>
        </authorList>
    </citation>
    <scope>NUCLEOTIDE SEQUENCE</scope>
    <source>
        <strain evidence="3">JCM 13583</strain>
    </source>
</reference>
<evidence type="ECO:0000313" key="3">
    <source>
        <dbReference type="EMBL" id="GGM76046.1"/>
    </source>
</evidence>
<feature type="binding site" evidence="2">
    <location>
        <position position="206"/>
    </location>
    <ligand>
        <name>pyruvate</name>
        <dbReference type="ChEBI" id="CHEBI:15361"/>
    </ligand>
</feature>
<evidence type="ECO:0000313" key="4">
    <source>
        <dbReference type="Proteomes" id="UP000632195"/>
    </source>
</evidence>
<dbReference type="Pfam" id="PF00701">
    <property type="entry name" value="DHDPS"/>
    <property type="match status" value="1"/>
</dbReference>
<comment type="caution">
    <text evidence="3">The sequence shown here is derived from an EMBL/GenBank/DDBJ whole genome shotgun (WGS) entry which is preliminary data.</text>
</comment>
<dbReference type="PANTHER" id="PTHR12128">
    <property type="entry name" value="DIHYDRODIPICOLINATE SYNTHASE"/>
    <property type="match status" value="1"/>
</dbReference>
<evidence type="ECO:0000256" key="1">
    <source>
        <dbReference type="ARBA" id="ARBA00023239"/>
    </source>
</evidence>
<dbReference type="PANTHER" id="PTHR12128:SF66">
    <property type="entry name" value="4-HYDROXY-2-OXOGLUTARATE ALDOLASE, MITOCHONDRIAL"/>
    <property type="match status" value="1"/>
</dbReference>
<reference evidence="3" key="1">
    <citation type="journal article" date="2014" name="Int. J. Syst. Evol. Microbiol.">
        <title>Complete genome sequence of Corynebacterium casei LMG S-19264T (=DSM 44701T), isolated from a smear-ripened cheese.</title>
        <authorList>
            <consortium name="US DOE Joint Genome Institute (JGI-PGF)"/>
            <person name="Walter F."/>
            <person name="Albersmeier A."/>
            <person name="Kalinowski J."/>
            <person name="Ruckert C."/>
        </authorList>
    </citation>
    <scope>NUCLEOTIDE SEQUENCE</scope>
    <source>
        <strain evidence="3">JCM 13583</strain>
    </source>
</reference>
<dbReference type="GO" id="GO:0005829">
    <property type="term" value="C:cytosol"/>
    <property type="evidence" value="ECO:0007669"/>
    <property type="project" value="TreeGrafter"/>
</dbReference>
<dbReference type="GO" id="GO:0008840">
    <property type="term" value="F:4-hydroxy-tetrahydrodipicolinate synthase activity"/>
    <property type="evidence" value="ECO:0007669"/>
    <property type="project" value="TreeGrafter"/>
</dbReference>
<dbReference type="PIRSF" id="PIRSF001365">
    <property type="entry name" value="DHDPS"/>
    <property type="match status" value="1"/>
</dbReference>
<keyword evidence="4" id="KW-1185">Reference proteome</keyword>
<dbReference type="CDD" id="cd00408">
    <property type="entry name" value="DHDPS-like"/>
    <property type="match status" value="1"/>
</dbReference>
<dbReference type="SUPFAM" id="SSF51569">
    <property type="entry name" value="Aldolase"/>
    <property type="match status" value="1"/>
</dbReference>
<evidence type="ECO:0000256" key="2">
    <source>
        <dbReference type="PIRSR" id="PIRSR001365-2"/>
    </source>
</evidence>
<dbReference type="InterPro" id="IPR013785">
    <property type="entry name" value="Aldolase_TIM"/>
</dbReference>
<dbReference type="RefSeq" id="WP_188681385.1">
    <property type="nucleotide sequence ID" value="NZ_BMNY01000002.1"/>
</dbReference>
<accession>A0AA37BRU1</accession>